<evidence type="ECO:0000313" key="1">
    <source>
        <dbReference type="EMBL" id="CAJ2646362.1"/>
    </source>
</evidence>
<evidence type="ECO:0000313" key="2">
    <source>
        <dbReference type="Proteomes" id="UP001177021"/>
    </source>
</evidence>
<dbReference type="EMBL" id="CASHSV030000109">
    <property type="protein sequence ID" value="CAJ2646362.1"/>
    <property type="molecule type" value="Genomic_DNA"/>
</dbReference>
<dbReference type="Proteomes" id="UP001177021">
    <property type="component" value="Unassembled WGS sequence"/>
</dbReference>
<sequence length="684" mass="76709">MDFDYDDDDDLKPPVTTSRRFAPKASKLKPKKEPQLVPKPEPPSTKTEPQEIDLTVKQNEVEHTKSEPNGTESSSNFEAREDDSRIVVSTDVEMTEAVQDFNHEVVPMDEEDTVVREIDVYFSPSIDDETKLYVMQYPLRPSWRPYELEENCEEIRLKPKTSEVQVDLSVDLESSNIDRDNANGLNYTKQTLSTTWKPPPANGCAVGLLMGDKLHLHPVHAVVQLRPSRHYLDSGKVATSKTQNKQTEPSSSSSSSSSIEEKSDGDEGWVPLKYHGCKDDISSRYFQQMVAHKSSPINFEMSTYDYIGTICPGGSSNALAKGPSKRYLLSLPVEKRLETFLIQGPPLHRFSAIKHFAPEYSDDELLSFLQNHALLLRGYWVPKGKLLYPEGGIELLARNFVLVSFNKSLRVQSGELRKLGGELANRVKYFLMQFALEKLDLKEREMYWKFKELPDESFIKDFPIVVKQQEEIYKILEREVSGFVSVAGKQKQKSIKNAVTTSGVNSALVRSTNSDPPATSLGEDPPPRNMTMSSETRHALPIALKKLFQTHKVCSFQLICQELRGLALAKTMLPKGGSKIDVDAANSLDVPQDELKAVLGEVACDIHGCFVLKSSKDDLFRDVVIDMLRGSGPNGKLRKAEILEAARRKLGRDVPNTEYIKAVSELCISKGSYWVLKSGDGSKQ</sequence>
<accession>A0ACB0JPW5</accession>
<name>A0ACB0JPW5_TRIPR</name>
<reference evidence="1" key="1">
    <citation type="submission" date="2023-10" db="EMBL/GenBank/DDBJ databases">
        <authorList>
            <person name="Rodriguez Cubillos JULIANA M."/>
            <person name="De Vega J."/>
        </authorList>
    </citation>
    <scope>NUCLEOTIDE SEQUENCE</scope>
</reference>
<protein>
    <submittedName>
        <fullName evidence="1">Uncharacterized protein</fullName>
    </submittedName>
</protein>
<keyword evidence="2" id="KW-1185">Reference proteome</keyword>
<proteinExistence type="predicted"/>
<organism evidence="1 2">
    <name type="scientific">Trifolium pratense</name>
    <name type="common">Red clover</name>
    <dbReference type="NCBI Taxonomy" id="57577"/>
    <lineage>
        <taxon>Eukaryota</taxon>
        <taxon>Viridiplantae</taxon>
        <taxon>Streptophyta</taxon>
        <taxon>Embryophyta</taxon>
        <taxon>Tracheophyta</taxon>
        <taxon>Spermatophyta</taxon>
        <taxon>Magnoliopsida</taxon>
        <taxon>eudicotyledons</taxon>
        <taxon>Gunneridae</taxon>
        <taxon>Pentapetalae</taxon>
        <taxon>rosids</taxon>
        <taxon>fabids</taxon>
        <taxon>Fabales</taxon>
        <taxon>Fabaceae</taxon>
        <taxon>Papilionoideae</taxon>
        <taxon>50 kb inversion clade</taxon>
        <taxon>NPAAA clade</taxon>
        <taxon>Hologalegina</taxon>
        <taxon>IRL clade</taxon>
        <taxon>Trifolieae</taxon>
        <taxon>Trifolium</taxon>
    </lineage>
</organism>
<gene>
    <name evidence="1" type="ORF">MILVUS5_LOCUS15082</name>
</gene>
<comment type="caution">
    <text evidence="1">The sequence shown here is derived from an EMBL/GenBank/DDBJ whole genome shotgun (WGS) entry which is preliminary data.</text>
</comment>